<dbReference type="GO" id="GO:0005886">
    <property type="term" value="C:plasma membrane"/>
    <property type="evidence" value="ECO:0007669"/>
    <property type="project" value="UniProtKB-SubCell"/>
</dbReference>
<dbReference type="InterPro" id="IPR001633">
    <property type="entry name" value="EAL_dom"/>
</dbReference>
<name>A0A076LIS4_9GAMM</name>
<comment type="subcellular location">
    <subcellularLocation>
        <location evidence="1">Cell membrane</location>
        <topology evidence="1">Multi-pass membrane protein</topology>
    </subcellularLocation>
</comment>
<dbReference type="InterPro" id="IPR050706">
    <property type="entry name" value="Cyclic-di-GMP_PDE-like"/>
</dbReference>
<evidence type="ECO:0000256" key="7">
    <source>
        <dbReference type="ARBA" id="ARBA00022989"/>
    </source>
</evidence>
<sequence>MIHLGGERWRSYLRPLLSAGAVGMVLLLATVTISWQASRGLAESAKQRLTLAIWQIDEALDNAQTAADAVRRYAGQPCDTVLHNMLALQATTVPDVRSVSLARASAIYCSSLYGAFHAEVGYDHYTKSRLTLMSGNRITPHRSLVVFREPGQGDTSVLVGIDGYYLRNILRSLSTPTPLYLHIGAGWMDPLGKVVDAPPSVDGHRFVRSSSRYPISVATVVPIDSHWTYMLDYSRGSLVLFLVLAIVFGVGTYRLAGQVNSPVSYLREALRRHQFIPYIQPVVNGADESLSGCEILMRWQHPQMGLIPPNNFIPLAEDSGLIVPMTRDIMQQVSDYFAPRCHSLPAHFHFGFNISASHFNDLSLVEECRRFIDAFAANPIRLVLELTERQRVPDGELTDQVFHELRALGVLLALDDFGTGHSSLAYLQRYHFDIIKIDQSFVRMIGSDMLSGHIVDTVIALAKRLDMVTLAEGVETEAQLQHLRADRLDYLQGYLFGRPLPLPDFTREWLTRVVRQARQPR</sequence>
<dbReference type="PROSITE" id="PS50883">
    <property type="entry name" value="EAL"/>
    <property type="match status" value="1"/>
</dbReference>
<keyword evidence="4" id="KW-0973">c-di-GMP</keyword>
<dbReference type="KEGG" id="ete:ETEE_0314"/>
<dbReference type="RefSeq" id="WP_034162556.1">
    <property type="nucleotide sequence ID" value="NZ_CP006664.1"/>
</dbReference>
<feature type="domain" description="EAL" evidence="11">
    <location>
        <begin position="259"/>
        <end position="513"/>
    </location>
</feature>
<proteinExistence type="predicted"/>
<dbReference type="Gene3D" id="3.20.20.450">
    <property type="entry name" value="EAL domain"/>
    <property type="match status" value="1"/>
</dbReference>
<evidence type="ECO:0000259" key="11">
    <source>
        <dbReference type="PROSITE" id="PS50883"/>
    </source>
</evidence>
<dbReference type="CDD" id="cd01948">
    <property type="entry name" value="EAL"/>
    <property type="match status" value="1"/>
</dbReference>
<protein>
    <recommendedName>
        <fullName evidence="2">cyclic-guanylate-specific phosphodiesterase</fullName>
        <ecNumber evidence="2">3.1.4.52</ecNumber>
    </recommendedName>
</protein>
<gene>
    <name evidence="12" type="ORF">ETEE_0314</name>
</gene>
<evidence type="ECO:0000256" key="6">
    <source>
        <dbReference type="ARBA" id="ARBA00022801"/>
    </source>
</evidence>
<evidence type="ECO:0000256" key="1">
    <source>
        <dbReference type="ARBA" id="ARBA00004651"/>
    </source>
</evidence>
<dbReference type="EC" id="3.1.4.52" evidence="2"/>
<dbReference type="InterPro" id="IPR024744">
    <property type="entry name" value="CSS-motif_dom"/>
</dbReference>
<dbReference type="InterPro" id="IPR035919">
    <property type="entry name" value="EAL_sf"/>
</dbReference>
<organism evidence="12 13">
    <name type="scientific">Edwardsiella anguillarum ET080813</name>
    <dbReference type="NCBI Taxonomy" id="667120"/>
    <lineage>
        <taxon>Bacteria</taxon>
        <taxon>Pseudomonadati</taxon>
        <taxon>Pseudomonadota</taxon>
        <taxon>Gammaproteobacteria</taxon>
        <taxon>Enterobacterales</taxon>
        <taxon>Hafniaceae</taxon>
        <taxon>Edwardsiella</taxon>
    </lineage>
</organism>
<keyword evidence="6" id="KW-0378">Hydrolase</keyword>
<dbReference type="GO" id="GO:0071111">
    <property type="term" value="F:cyclic-guanylate-specific phosphodiesterase activity"/>
    <property type="evidence" value="ECO:0007669"/>
    <property type="project" value="UniProtKB-EC"/>
</dbReference>
<dbReference type="HOGENOM" id="CLU_000445_131_2_6"/>
<keyword evidence="3" id="KW-1003">Cell membrane</keyword>
<dbReference type="AlphaFoldDB" id="A0A076LIS4"/>
<dbReference type="SUPFAM" id="SSF141868">
    <property type="entry name" value="EAL domain-like"/>
    <property type="match status" value="1"/>
</dbReference>
<evidence type="ECO:0000256" key="3">
    <source>
        <dbReference type="ARBA" id="ARBA00022475"/>
    </source>
</evidence>
<accession>A0A076LIS4</accession>
<evidence type="ECO:0000256" key="2">
    <source>
        <dbReference type="ARBA" id="ARBA00012282"/>
    </source>
</evidence>
<evidence type="ECO:0000256" key="5">
    <source>
        <dbReference type="ARBA" id="ARBA00022692"/>
    </source>
</evidence>
<evidence type="ECO:0000313" key="13">
    <source>
        <dbReference type="Proteomes" id="UP000028681"/>
    </source>
</evidence>
<feature type="transmembrane region" description="Helical" evidence="10">
    <location>
        <begin position="238"/>
        <end position="256"/>
    </location>
</feature>
<evidence type="ECO:0000256" key="8">
    <source>
        <dbReference type="ARBA" id="ARBA00023136"/>
    </source>
</evidence>
<dbReference type="PANTHER" id="PTHR33121:SF80">
    <property type="entry name" value="CYCLIC DI-GMP PHOSPHODIESTERASE PDEL"/>
    <property type="match status" value="1"/>
</dbReference>
<comment type="catalytic activity">
    <reaction evidence="9">
        <text>3',3'-c-di-GMP + H2O = 5'-phosphoguanylyl(3'-&gt;5')guanosine + H(+)</text>
        <dbReference type="Rhea" id="RHEA:24902"/>
        <dbReference type="ChEBI" id="CHEBI:15377"/>
        <dbReference type="ChEBI" id="CHEBI:15378"/>
        <dbReference type="ChEBI" id="CHEBI:58754"/>
        <dbReference type="ChEBI" id="CHEBI:58805"/>
        <dbReference type="EC" id="3.1.4.52"/>
    </reaction>
</comment>
<dbReference type="Proteomes" id="UP000028681">
    <property type="component" value="Chromosome"/>
</dbReference>
<dbReference type="GeneID" id="33938098"/>
<evidence type="ECO:0000256" key="4">
    <source>
        <dbReference type="ARBA" id="ARBA00022636"/>
    </source>
</evidence>
<dbReference type="EMBL" id="CP006664">
    <property type="protein sequence ID" value="AIJ06792.1"/>
    <property type="molecule type" value="Genomic_DNA"/>
</dbReference>
<keyword evidence="7 10" id="KW-1133">Transmembrane helix</keyword>
<evidence type="ECO:0000256" key="9">
    <source>
        <dbReference type="ARBA" id="ARBA00034290"/>
    </source>
</evidence>
<dbReference type="SMART" id="SM00052">
    <property type="entry name" value="EAL"/>
    <property type="match status" value="1"/>
</dbReference>
<keyword evidence="8 10" id="KW-0472">Membrane</keyword>
<feature type="transmembrane region" description="Helical" evidence="10">
    <location>
        <begin position="12"/>
        <end position="35"/>
    </location>
</feature>
<keyword evidence="5 10" id="KW-0812">Transmembrane</keyword>
<evidence type="ECO:0000256" key="10">
    <source>
        <dbReference type="SAM" id="Phobius"/>
    </source>
</evidence>
<evidence type="ECO:0000313" key="12">
    <source>
        <dbReference type="EMBL" id="AIJ06792.1"/>
    </source>
</evidence>
<dbReference type="Pfam" id="PF12792">
    <property type="entry name" value="CSS-motif"/>
    <property type="match status" value="1"/>
</dbReference>
<dbReference type="Pfam" id="PF00563">
    <property type="entry name" value="EAL"/>
    <property type="match status" value="1"/>
</dbReference>
<dbReference type="PANTHER" id="PTHR33121">
    <property type="entry name" value="CYCLIC DI-GMP PHOSPHODIESTERASE PDEF"/>
    <property type="match status" value="1"/>
</dbReference>
<reference evidence="12 13" key="1">
    <citation type="journal article" date="2012" name="PLoS ONE">
        <title>Edwardsiella comparative phylogenomics reveal the new intra/inter-species taxonomic relationships, virulence evolution and niche adaptation mechanisms.</title>
        <authorList>
            <person name="Yang M."/>
            <person name="Lv Y."/>
            <person name="Xiao J."/>
            <person name="Wu H."/>
            <person name="Zheng H."/>
            <person name="Liu Q."/>
            <person name="Zhang Y."/>
            <person name="Wang Q."/>
        </authorList>
    </citation>
    <scope>NUCLEOTIDE SEQUENCE [LARGE SCALE GENOMIC DNA]</scope>
    <source>
        <strain evidence="13">080813</strain>
    </source>
</reference>